<dbReference type="Pfam" id="PF23240">
    <property type="entry name" value="HAT_PRP39_N"/>
    <property type="match status" value="1"/>
</dbReference>
<name>A0A9P6KAD5_9FUNG</name>
<feature type="region of interest" description="Disordered" evidence="1">
    <location>
        <begin position="1"/>
        <end position="83"/>
    </location>
</feature>
<sequence length="115" mass="12434">MDSPRPSDSRSPTALDSNAPSLANSEENTPTGTPLHQHSNSSSSMPGGQANGPFSPLDASSIKKPDSDDSLEQRVADDPYDAESWQTLLDDAEKEGDVPKVRELYEKFLKIFPTS</sequence>
<protein>
    <submittedName>
        <fullName evidence="2">Uncharacterized protein</fullName>
    </submittedName>
</protein>
<feature type="non-terminal residue" evidence="2">
    <location>
        <position position="115"/>
    </location>
</feature>
<dbReference type="SUPFAM" id="SSF48452">
    <property type="entry name" value="TPR-like"/>
    <property type="match status" value="1"/>
</dbReference>
<evidence type="ECO:0000256" key="1">
    <source>
        <dbReference type="SAM" id="MobiDB-lite"/>
    </source>
</evidence>
<accession>A0A9P6KAD5</accession>
<proteinExistence type="predicted"/>
<dbReference type="EMBL" id="JAABOA010004014">
    <property type="protein sequence ID" value="KAF9578094.1"/>
    <property type="molecule type" value="Genomic_DNA"/>
</dbReference>
<dbReference type="Gene3D" id="1.25.40.1040">
    <property type="match status" value="1"/>
</dbReference>
<comment type="caution">
    <text evidence="2">The sequence shown here is derived from an EMBL/GenBank/DDBJ whole genome shotgun (WGS) entry which is preliminary data.</text>
</comment>
<organism evidence="2 3">
    <name type="scientific">Lunasporangiospora selenospora</name>
    <dbReference type="NCBI Taxonomy" id="979761"/>
    <lineage>
        <taxon>Eukaryota</taxon>
        <taxon>Fungi</taxon>
        <taxon>Fungi incertae sedis</taxon>
        <taxon>Mucoromycota</taxon>
        <taxon>Mortierellomycotina</taxon>
        <taxon>Mortierellomycetes</taxon>
        <taxon>Mortierellales</taxon>
        <taxon>Mortierellaceae</taxon>
        <taxon>Lunasporangiospora</taxon>
    </lineage>
</organism>
<evidence type="ECO:0000313" key="2">
    <source>
        <dbReference type="EMBL" id="KAF9578094.1"/>
    </source>
</evidence>
<evidence type="ECO:0000313" key="3">
    <source>
        <dbReference type="Proteomes" id="UP000780801"/>
    </source>
</evidence>
<feature type="compositionally biased region" description="Basic and acidic residues" evidence="1">
    <location>
        <begin position="61"/>
        <end position="77"/>
    </location>
</feature>
<reference evidence="2" key="1">
    <citation type="journal article" date="2020" name="Fungal Divers.">
        <title>Resolving the Mortierellaceae phylogeny through synthesis of multi-gene phylogenetics and phylogenomics.</title>
        <authorList>
            <person name="Vandepol N."/>
            <person name="Liber J."/>
            <person name="Desiro A."/>
            <person name="Na H."/>
            <person name="Kennedy M."/>
            <person name="Barry K."/>
            <person name="Grigoriev I.V."/>
            <person name="Miller A.N."/>
            <person name="O'Donnell K."/>
            <person name="Stajich J.E."/>
            <person name="Bonito G."/>
        </authorList>
    </citation>
    <scope>NUCLEOTIDE SEQUENCE</scope>
    <source>
        <strain evidence="2">KOD1015</strain>
    </source>
</reference>
<dbReference type="AlphaFoldDB" id="A0A9P6KAD5"/>
<dbReference type="InterPro" id="IPR011990">
    <property type="entry name" value="TPR-like_helical_dom_sf"/>
</dbReference>
<keyword evidence="3" id="KW-1185">Reference proteome</keyword>
<feature type="compositionally biased region" description="Polar residues" evidence="1">
    <location>
        <begin position="14"/>
        <end position="46"/>
    </location>
</feature>
<dbReference type="OrthoDB" id="26282at2759"/>
<dbReference type="Proteomes" id="UP000780801">
    <property type="component" value="Unassembled WGS sequence"/>
</dbReference>
<gene>
    <name evidence="2" type="ORF">BGW38_006310</name>
</gene>